<keyword evidence="4" id="KW-1185">Reference proteome</keyword>
<reference evidence="2" key="1">
    <citation type="submission" date="2021-02" db="EMBL/GenBank/DDBJ databases">
        <authorList>
            <person name="Nowell W R."/>
        </authorList>
    </citation>
    <scope>NUCLEOTIDE SEQUENCE</scope>
</reference>
<dbReference type="AlphaFoldDB" id="A0A814A0H8"/>
<sequence>MERATPLKGQNTLDYGLSTGNKTVEKSIQPYDQAGMTSENGEKLARPTDEISKDWVEKQMVNFSQYVTPDKPPEPPPLKGFTLSCPRQAMDIPVCFKSTTGYIDASIRAEHIHPSDVGASA</sequence>
<feature type="region of interest" description="Disordered" evidence="1">
    <location>
        <begin position="1"/>
        <end position="46"/>
    </location>
</feature>
<proteinExistence type="predicted"/>
<dbReference type="Proteomes" id="UP000663828">
    <property type="component" value="Unassembled WGS sequence"/>
</dbReference>
<evidence type="ECO:0000256" key="1">
    <source>
        <dbReference type="SAM" id="MobiDB-lite"/>
    </source>
</evidence>
<dbReference type="EMBL" id="CAJNOJ010000342">
    <property type="protein sequence ID" value="CAF1408655.1"/>
    <property type="molecule type" value="Genomic_DNA"/>
</dbReference>
<evidence type="ECO:0000313" key="3">
    <source>
        <dbReference type="EMBL" id="CAF1408655.1"/>
    </source>
</evidence>
<organism evidence="2 4">
    <name type="scientific">Adineta ricciae</name>
    <name type="common">Rotifer</name>
    <dbReference type="NCBI Taxonomy" id="249248"/>
    <lineage>
        <taxon>Eukaryota</taxon>
        <taxon>Metazoa</taxon>
        <taxon>Spiralia</taxon>
        <taxon>Gnathifera</taxon>
        <taxon>Rotifera</taxon>
        <taxon>Eurotatoria</taxon>
        <taxon>Bdelloidea</taxon>
        <taxon>Adinetida</taxon>
        <taxon>Adinetidae</taxon>
        <taxon>Adineta</taxon>
    </lineage>
</organism>
<dbReference type="EMBL" id="CAJNOR010000413">
    <property type="protein sequence ID" value="CAF0906755.1"/>
    <property type="molecule type" value="Genomic_DNA"/>
</dbReference>
<evidence type="ECO:0000313" key="4">
    <source>
        <dbReference type="Proteomes" id="UP000663828"/>
    </source>
</evidence>
<feature type="compositionally biased region" description="Polar residues" evidence="1">
    <location>
        <begin position="8"/>
        <end position="22"/>
    </location>
</feature>
<comment type="caution">
    <text evidence="2">The sequence shown here is derived from an EMBL/GenBank/DDBJ whole genome shotgun (WGS) entry which is preliminary data.</text>
</comment>
<name>A0A814A0H8_ADIRI</name>
<gene>
    <name evidence="3" type="ORF">EDS130_LOCUS36552</name>
    <name evidence="2" type="ORF">XAT740_LOCUS8316</name>
</gene>
<protein>
    <submittedName>
        <fullName evidence="2">Uncharacterized protein</fullName>
    </submittedName>
</protein>
<dbReference type="Proteomes" id="UP000663852">
    <property type="component" value="Unassembled WGS sequence"/>
</dbReference>
<evidence type="ECO:0000313" key="2">
    <source>
        <dbReference type="EMBL" id="CAF0906755.1"/>
    </source>
</evidence>
<accession>A0A814A0H8</accession>